<keyword evidence="4" id="KW-1185">Reference proteome</keyword>
<protein>
    <submittedName>
        <fullName evidence="3">Uncharacterized protein</fullName>
    </submittedName>
</protein>
<comment type="caution">
    <text evidence="3">The sequence shown here is derived from an EMBL/GenBank/DDBJ whole genome shotgun (WGS) entry which is preliminary data.</text>
</comment>
<keyword evidence="2" id="KW-1133">Transmembrane helix</keyword>
<accession>A0AAV0BMA6</accession>
<keyword evidence="2" id="KW-0812">Transmembrane</keyword>
<sequence length="432" mass="48644">MALNLIETPQGRSPKRNKTRSASPKPQELKDKFISEFDPDDPALRISDLKDFISKVDPNIQLHNRARLEELQDTACAMINTRGCSSQRRSASPACSGLRSRSATPLSQSIKDFDPYSPNVHMADLSRSASPPLQSIKDFDPYSSGLQKADLQEAIFHIDPNCHIPSNMWLAELRDMAYSMIHPYARLPHSQKRSFETNCNRKLVFLGMVKASNNQSSQTGAASPACSGLRSRVDEHPVRRFLFVLFRSGWIDPLIFLLIIINLSILIFQLLLSVYNHLRRGNSYFQGWDDYLFLAIFVSFSVLKSPSQSLLPSKLLFLSCNSSEPKASNQSQYLNTPQPIDTTMNFSSLPPLVINLPLQIQSGDSHSASKSTRQNRHLFWLGLRQQSSSRRQIAKICKNNCSNEGRALNFKNSDGKDSPQSLIDFTKLALWP</sequence>
<evidence type="ECO:0000256" key="1">
    <source>
        <dbReference type="SAM" id="MobiDB-lite"/>
    </source>
</evidence>
<keyword evidence="2" id="KW-0472">Membrane</keyword>
<feature type="region of interest" description="Disordered" evidence="1">
    <location>
        <begin position="86"/>
        <end position="113"/>
    </location>
</feature>
<gene>
    <name evidence="3" type="ORF">PPACK8108_LOCUS22008</name>
</gene>
<organism evidence="3 4">
    <name type="scientific">Phakopsora pachyrhizi</name>
    <name type="common">Asian soybean rust disease fungus</name>
    <dbReference type="NCBI Taxonomy" id="170000"/>
    <lineage>
        <taxon>Eukaryota</taxon>
        <taxon>Fungi</taxon>
        <taxon>Dikarya</taxon>
        <taxon>Basidiomycota</taxon>
        <taxon>Pucciniomycotina</taxon>
        <taxon>Pucciniomycetes</taxon>
        <taxon>Pucciniales</taxon>
        <taxon>Phakopsoraceae</taxon>
        <taxon>Phakopsora</taxon>
    </lineage>
</organism>
<feature type="region of interest" description="Disordered" evidence="1">
    <location>
        <begin position="1"/>
        <end position="37"/>
    </location>
</feature>
<feature type="compositionally biased region" description="Polar residues" evidence="1">
    <location>
        <begin position="99"/>
        <end position="110"/>
    </location>
</feature>
<proteinExistence type="predicted"/>
<name>A0AAV0BMA6_PHAPC</name>
<reference evidence="3" key="1">
    <citation type="submission" date="2022-06" db="EMBL/GenBank/DDBJ databases">
        <authorList>
            <consortium name="SYNGENTA / RWTH Aachen University"/>
        </authorList>
    </citation>
    <scope>NUCLEOTIDE SEQUENCE</scope>
</reference>
<evidence type="ECO:0000313" key="4">
    <source>
        <dbReference type="Proteomes" id="UP001153365"/>
    </source>
</evidence>
<dbReference type="Proteomes" id="UP001153365">
    <property type="component" value="Unassembled WGS sequence"/>
</dbReference>
<evidence type="ECO:0000256" key="2">
    <source>
        <dbReference type="SAM" id="Phobius"/>
    </source>
</evidence>
<dbReference type="AlphaFoldDB" id="A0AAV0BMA6"/>
<dbReference type="EMBL" id="CALTRL010005845">
    <property type="protein sequence ID" value="CAH7687253.1"/>
    <property type="molecule type" value="Genomic_DNA"/>
</dbReference>
<feature type="transmembrane region" description="Helical" evidence="2">
    <location>
        <begin position="249"/>
        <end position="271"/>
    </location>
</feature>
<evidence type="ECO:0000313" key="3">
    <source>
        <dbReference type="EMBL" id="CAH7687253.1"/>
    </source>
</evidence>